<protein>
    <submittedName>
        <fullName evidence="1">Uncharacterized protein</fullName>
    </submittedName>
</protein>
<dbReference type="AlphaFoldDB" id="A0AA39S9Y2"/>
<name>A0AA39S9Y2_ACESA</name>
<reference evidence="1" key="2">
    <citation type="submission" date="2023-06" db="EMBL/GenBank/DDBJ databases">
        <authorList>
            <person name="Swenson N.G."/>
            <person name="Wegrzyn J.L."/>
            <person name="Mcevoy S.L."/>
        </authorList>
    </citation>
    <scope>NUCLEOTIDE SEQUENCE</scope>
    <source>
        <strain evidence="1">NS2018</strain>
        <tissue evidence="1">Leaf</tissue>
    </source>
</reference>
<evidence type="ECO:0000313" key="1">
    <source>
        <dbReference type="EMBL" id="KAK0588636.1"/>
    </source>
</evidence>
<reference evidence="1" key="1">
    <citation type="journal article" date="2022" name="Plant J.">
        <title>Strategies of tolerance reflected in two North American maple genomes.</title>
        <authorList>
            <person name="McEvoy S.L."/>
            <person name="Sezen U.U."/>
            <person name="Trouern-Trend A."/>
            <person name="McMahon S.M."/>
            <person name="Schaberg P.G."/>
            <person name="Yang J."/>
            <person name="Wegrzyn J.L."/>
            <person name="Swenson N.G."/>
        </authorList>
    </citation>
    <scope>NUCLEOTIDE SEQUENCE</scope>
    <source>
        <strain evidence="1">NS2018</strain>
    </source>
</reference>
<dbReference type="EMBL" id="JAUESC010000381">
    <property type="protein sequence ID" value="KAK0588636.1"/>
    <property type="molecule type" value="Genomic_DNA"/>
</dbReference>
<comment type="caution">
    <text evidence="1">The sequence shown here is derived from an EMBL/GenBank/DDBJ whole genome shotgun (WGS) entry which is preliminary data.</text>
</comment>
<keyword evidence="2" id="KW-1185">Reference proteome</keyword>
<sequence>MVVLWIQRRVYMNHSLILPSVSSTFLKFQVHSPNSDCLMNEYQNLYKKQLPKAPETALVWTLHGRHLKKLAPPWMNSMISIRTDKYKNHDLSILNFDRKEGTPMPGCLLPFLQQPSYV</sequence>
<proteinExistence type="predicted"/>
<organism evidence="1 2">
    <name type="scientific">Acer saccharum</name>
    <name type="common">Sugar maple</name>
    <dbReference type="NCBI Taxonomy" id="4024"/>
    <lineage>
        <taxon>Eukaryota</taxon>
        <taxon>Viridiplantae</taxon>
        <taxon>Streptophyta</taxon>
        <taxon>Embryophyta</taxon>
        <taxon>Tracheophyta</taxon>
        <taxon>Spermatophyta</taxon>
        <taxon>Magnoliopsida</taxon>
        <taxon>eudicotyledons</taxon>
        <taxon>Gunneridae</taxon>
        <taxon>Pentapetalae</taxon>
        <taxon>rosids</taxon>
        <taxon>malvids</taxon>
        <taxon>Sapindales</taxon>
        <taxon>Sapindaceae</taxon>
        <taxon>Hippocastanoideae</taxon>
        <taxon>Acereae</taxon>
        <taxon>Acer</taxon>
    </lineage>
</organism>
<dbReference type="Proteomes" id="UP001168877">
    <property type="component" value="Unassembled WGS sequence"/>
</dbReference>
<gene>
    <name evidence="1" type="ORF">LWI29_003469</name>
</gene>
<accession>A0AA39S9Y2</accession>
<evidence type="ECO:0000313" key="2">
    <source>
        <dbReference type="Proteomes" id="UP001168877"/>
    </source>
</evidence>